<comment type="caution">
    <text evidence="2">The sequence shown here is derived from an EMBL/GenBank/DDBJ whole genome shotgun (WGS) entry which is preliminary data.</text>
</comment>
<evidence type="ECO:0000256" key="1">
    <source>
        <dbReference type="SAM" id="MobiDB-lite"/>
    </source>
</evidence>
<feature type="region of interest" description="Disordered" evidence="1">
    <location>
        <begin position="34"/>
        <end position="58"/>
    </location>
</feature>
<protein>
    <submittedName>
        <fullName evidence="2">Uncharacterized protein</fullName>
    </submittedName>
</protein>
<keyword evidence="3" id="KW-1185">Reference proteome</keyword>
<evidence type="ECO:0000313" key="3">
    <source>
        <dbReference type="Proteomes" id="UP001232148"/>
    </source>
</evidence>
<dbReference type="EMBL" id="MU842904">
    <property type="protein sequence ID" value="KAK2026928.1"/>
    <property type="molecule type" value="Genomic_DNA"/>
</dbReference>
<gene>
    <name evidence="2" type="ORF">LX32DRAFT_459134</name>
</gene>
<sequence length="105" mass="11429">MLATIVARRQTHDGQTLCINAIACHDNVSVSFRQGDDQAPRSAVNSGDRQAGGASPVNLGREFVLPLTHKHTHTRAHSGTDQLCVKFPGDSREMVENRGKPYFAC</sequence>
<organism evidence="2 3">
    <name type="scientific">Colletotrichum zoysiae</name>
    <dbReference type="NCBI Taxonomy" id="1216348"/>
    <lineage>
        <taxon>Eukaryota</taxon>
        <taxon>Fungi</taxon>
        <taxon>Dikarya</taxon>
        <taxon>Ascomycota</taxon>
        <taxon>Pezizomycotina</taxon>
        <taxon>Sordariomycetes</taxon>
        <taxon>Hypocreomycetidae</taxon>
        <taxon>Glomerellales</taxon>
        <taxon>Glomerellaceae</taxon>
        <taxon>Colletotrichum</taxon>
        <taxon>Colletotrichum graminicola species complex</taxon>
    </lineage>
</organism>
<dbReference type="AlphaFoldDB" id="A0AAD9HDR8"/>
<proteinExistence type="predicted"/>
<evidence type="ECO:0000313" key="2">
    <source>
        <dbReference type="EMBL" id="KAK2026928.1"/>
    </source>
</evidence>
<name>A0AAD9HDR8_9PEZI</name>
<reference evidence="2" key="1">
    <citation type="submission" date="2021-06" db="EMBL/GenBank/DDBJ databases">
        <title>Comparative genomics, transcriptomics and evolutionary studies reveal genomic signatures of adaptation to plant cell wall in hemibiotrophic fungi.</title>
        <authorList>
            <consortium name="DOE Joint Genome Institute"/>
            <person name="Baroncelli R."/>
            <person name="Diaz J.F."/>
            <person name="Benocci T."/>
            <person name="Peng M."/>
            <person name="Battaglia E."/>
            <person name="Haridas S."/>
            <person name="Andreopoulos W."/>
            <person name="Labutti K."/>
            <person name="Pangilinan J."/>
            <person name="Floch G.L."/>
            <person name="Makela M.R."/>
            <person name="Henrissat B."/>
            <person name="Grigoriev I.V."/>
            <person name="Crouch J.A."/>
            <person name="De Vries R.P."/>
            <person name="Sukno S.A."/>
            <person name="Thon M.R."/>
        </authorList>
    </citation>
    <scope>NUCLEOTIDE SEQUENCE</scope>
    <source>
        <strain evidence="2">MAFF235873</strain>
    </source>
</reference>
<accession>A0AAD9HDR8</accession>
<dbReference type="Proteomes" id="UP001232148">
    <property type="component" value="Unassembled WGS sequence"/>
</dbReference>